<reference evidence="2 3" key="1">
    <citation type="submission" date="2023-03" db="EMBL/GenBank/DDBJ databases">
        <title>Host association and intracellularity evolved multiple times independently in the Rickettsiales.</title>
        <authorList>
            <person name="Castelli M."/>
            <person name="Nardi T."/>
            <person name="Gammuto L."/>
            <person name="Bellinzona G."/>
            <person name="Sabaneyeva E."/>
            <person name="Potekhin A."/>
            <person name="Serra V."/>
            <person name="Petroni G."/>
            <person name="Sassera D."/>
        </authorList>
    </citation>
    <scope>NUCLEOTIDE SEQUENCE [LARGE SCALE GENOMIC DNA]</scope>
    <source>
        <strain evidence="2 3">Sr 2-6</strain>
    </source>
</reference>
<keyword evidence="1" id="KW-0975">Bacterial flagellum</keyword>
<dbReference type="EMBL" id="JARJFB010000068">
    <property type="protein sequence ID" value="MEA0971000.1"/>
    <property type="molecule type" value="Genomic_DNA"/>
</dbReference>
<organism evidence="2 3">
    <name type="scientific">Candidatus Megaera venefica</name>
    <dbReference type="NCBI Taxonomy" id="2055910"/>
    <lineage>
        <taxon>Bacteria</taxon>
        <taxon>Pseudomonadati</taxon>
        <taxon>Pseudomonadota</taxon>
        <taxon>Alphaproteobacteria</taxon>
        <taxon>Rickettsiales</taxon>
        <taxon>Rickettsiaceae</taxon>
        <taxon>Candidatus Megaera</taxon>
    </lineage>
</organism>
<name>A0ABU5NCX2_9RICK</name>
<dbReference type="RefSeq" id="WP_322776898.1">
    <property type="nucleotide sequence ID" value="NZ_JARJFB010000068.1"/>
</dbReference>
<keyword evidence="2" id="KW-0969">Cilium</keyword>
<sequence length="146" mass="15799">MAIDSIGLLAQQSYSQIQERPKVEFSEASVNKAASFHQMVDNQFNSFSKMTPAQILSHIQGARSSGVNYYAVASSGNISGVIGSATNALRSSVSKQENVARKSLVGQASLIDLLTATTEAKNIMDSTVKVRDKFLEAFDRVMNMSM</sequence>
<evidence type="ECO:0000313" key="2">
    <source>
        <dbReference type="EMBL" id="MEA0971000.1"/>
    </source>
</evidence>
<accession>A0ABU5NCX2</accession>
<keyword evidence="2" id="KW-0966">Cell projection</keyword>
<keyword evidence="2" id="KW-0282">Flagellum</keyword>
<dbReference type="InterPro" id="IPR001624">
    <property type="entry name" value="FliE"/>
</dbReference>
<proteinExistence type="predicted"/>
<dbReference type="Pfam" id="PF02049">
    <property type="entry name" value="FliE"/>
    <property type="match status" value="1"/>
</dbReference>
<dbReference type="Proteomes" id="UP001291687">
    <property type="component" value="Unassembled WGS sequence"/>
</dbReference>
<keyword evidence="3" id="KW-1185">Reference proteome</keyword>
<evidence type="ECO:0000313" key="3">
    <source>
        <dbReference type="Proteomes" id="UP001291687"/>
    </source>
</evidence>
<evidence type="ECO:0000256" key="1">
    <source>
        <dbReference type="ARBA" id="ARBA00023143"/>
    </source>
</evidence>
<comment type="caution">
    <text evidence="2">The sequence shown here is derived from an EMBL/GenBank/DDBJ whole genome shotgun (WGS) entry which is preliminary data.</text>
</comment>
<protein>
    <submittedName>
        <fullName evidence="2">Flagellar hook-basal body complex protein FliE</fullName>
    </submittedName>
</protein>
<gene>
    <name evidence="2" type="ORF">Megvenef_00970</name>
</gene>